<dbReference type="STRING" id="1203190.GCA_000312345_01152"/>
<protein>
    <submittedName>
        <fullName evidence="2">Type VII secretion protein EccB</fullName>
    </submittedName>
</protein>
<keyword evidence="1" id="KW-1133">Transmembrane helix</keyword>
<dbReference type="InterPro" id="IPR044857">
    <property type="entry name" value="T7SS_EccB_R1"/>
</dbReference>
<dbReference type="InterPro" id="IPR007795">
    <property type="entry name" value="T7SS_EccB"/>
</dbReference>
<reference evidence="2 3" key="1">
    <citation type="submission" date="2016-10" db="EMBL/GenBank/DDBJ databases">
        <authorList>
            <person name="de Groot N.N."/>
        </authorList>
    </citation>
    <scope>NUCLEOTIDE SEQUENCE [LARGE SCALE GENOMIC DNA]</scope>
    <source>
        <strain evidence="2 3">DSM 45434</strain>
    </source>
</reference>
<evidence type="ECO:0000313" key="3">
    <source>
        <dbReference type="Proteomes" id="UP000182237"/>
    </source>
</evidence>
<dbReference type="GO" id="GO:0005576">
    <property type="term" value="C:extracellular region"/>
    <property type="evidence" value="ECO:0007669"/>
    <property type="project" value="TreeGrafter"/>
</dbReference>
<dbReference type="AlphaFoldDB" id="A0A1H1SL37"/>
<dbReference type="eggNOG" id="COG3266">
    <property type="taxonomic scope" value="Bacteria"/>
</dbReference>
<feature type="transmembrane region" description="Helical" evidence="1">
    <location>
        <begin position="52"/>
        <end position="73"/>
    </location>
</feature>
<proteinExistence type="predicted"/>
<dbReference type="NCBIfam" id="TIGR03919">
    <property type="entry name" value="T7SS_EccB"/>
    <property type="match status" value="1"/>
</dbReference>
<evidence type="ECO:0000256" key="1">
    <source>
        <dbReference type="SAM" id="Phobius"/>
    </source>
</evidence>
<keyword evidence="1" id="KW-0472">Membrane</keyword>
<dbReference type="Pfam" id="PF05108">
    <property type="entry name" value="T7SS_ESX1_EccB"/>
    <property type="match status" value="1"/>
</dbReference>
<dbReference type="PANTHER" id="PTHR40765:SF2">
    <property type="entry name" value="ESX-2 SECRETION SYSTEM ATPASE ECCB2"/>
    <property type="match status" value="1"/>
</dbReference>
<keyword evidence="1" id="KW-0812">Transmembrane</keyword>
<gene>
    <name evidence="2" type="ORF">SAMN04488539_1765</name>
</gene>
<dbReference type="Gene3D" id="3.30.2390.20">
    <property type="entry name" value="Type VII secretion system EccB, repeat 1 domain"/>
    <property type="match status" value="1"/>
</dbReference>
<dbReference type="RefSeq" id="WP_040421050.1">
    <property type="nucleotide sequence ID" value="NZ_LT629765.1"/>
</dbReference>
<keyword evidence="3" id="KW-1185">Reference proteome</keyword>
<evidence type="ECO:0000313" key="2">
    <source>
        <dbReference type="EMBL" id="SDS48446.1"/>
    </source>
</evidence>
<sequence length="423" mass="43831">MRKPAHARPERLLPTTRAQVTGHRFMRRRVEHGLVFGDIRMIHDPLATRRRAMILGVVAVALGVAAAALFAWLKPAPNPGDALIWRDAAGNLYVRVDDTVHPVSNLASARLVAGTAEEPARVGQEHLVGAPRGVPIGIGDAPSAFAAAETPDLTWAVCERAGEVTVLAVEAAAAPRAFAPDTAVLASVGGKEWVVTAEGRTLLPASDSPQGRVVRRRLGIDAGTPRWQPPAGVLGALREHPPVALPDPLPEVLTAGEESWLLTADGGVQNVSPTQRDILADAGASVREVERDDVAGYPDAAPAVDLRLPETAPRWADPAAGAVCVDESRGAAGGEGVDAAGRTPLSGGAVATHFAGLPAGSVAVDTGHGYHVVSLHGLRHEADSAATLEVLGAAHVETVPWEILSLLPEGSPLSRAAALTATY</sequence>
<dbReference type="Proteomes" id="UP000182237">
    <property type="component" value="Chromosome I"/>
</dbReference>
<organism evidence="2 3">
    <name type="scientific">Corynebacterium timonense</name>
    <dbReference type="NCBI Taxonomy" id="441500"/>
    <lineage>
        <taxon>Bacteria</taxon>
        <taxon>Bacillati</taxon>
        <taxon>Actinomycetota</taxon>
        <taxon>Actinomycetes</taxon>
        <taxon>Mycobacteriales</taxon>
        <taxon>Corynebacteriaceae</taxon>
        <taxon>Corynebacterium</taxon>
    </lineage>
</organism>
<dbReference type="PANTHER" id="PTHR40765">
    <property type="entry name" value="ESX-2 SECRETION SYSTEM ATPASE ECCB2"/>
    <property type="match status" value="1"/>
</dbReference>
<name>A0A1H1SL37_9CORY</name>
<dbReference type="EMBL" id="LT629765">
    <property type="protein sequence ID" value="SDS48446.1"/>
    <property type="molecule type" value="Genomic_DNA"/>
</dbReference>
<accession>A0A1H1SL37</accession>
<dbReference type="OrthoDB" id="3847604at2"/>